<evidence type="ECO:0000313" key="1">
    <source>
        <dbReference type="EMBL" id="GMF26075.1"/>
    </source>
</evidence>
<protein>
    <submittedName>
        <fullName evidence="1">Unnamed protein product</fullName>
    </submittedName>
</protein>
<dbReference type="EMBL" id="BSXT01000376">
    <property type="protein sequence ID" value="GMF26075.1"/>
    <property type="molecule type" value="Genomic_DNA"/>
</dbReference>
<reference evidence="1" key="1">
    <citation type="submission" date="2023-04" db="EMBL/GenBank/DDBJ databases">
        <title>Phytophthora fragariaefolia NBRC 109709.</title>
        <authorList>
            <person name="Ichikawa N."/>
            <person name="Sato H."/>
            <person name="Tonouchi N."/>
        </authorList>
    </citation>
    <scope>NUCLEOTIDE SEQUENCE</scope>
    <source>
        <strain evidence="1">NBRC 109709</strain>
    </source>
</reference>
<dbReference type="OrthoDB" id="129123at2759"/>
<comment type="caution">
    <text evidence="1">The sequence shown here is derived from an EMBL/GenBank/DDBJ whole genome shotgun (WGS) entry which is preliminary data.</text>
</comment>
<organism evidence="1 2">
    <name type="scientific">Phytophthora fragariaefolia</name>
    <dbReference type="NCBI Taxonomy" id="1490495"/>
    <lineage>
        <taxon>Eukaryota</taxon>
        <taxon>Sar</taxon>
        <taxon>Stramenopiles</taxon>
        <taxon>Oomycota</taxon>
        <taxon>Peronosporomycetes</taxon>
        <taxon>Peronosporales</taxon>
        <taxon>Peronosporaceae</taxon>
        <taxon>Phytophthora</taxon>
    </lineage>
</organism>
<dbReference type="Proteomes" id="UP001165121">
    <property type="component" value="Unassembled WGS sequence"/>
</dbReference>
<evidence type="ECO:0000313" key="2">
    <source>
        <dbReference type="Proteomes" id="UP001165121"/>
    </source>
</evidence>
<dbReference type="AlphaFoldDB" id="A0A9W6U573"/>
<proteinExistence type="predicted"/>
<keyword evidence="2" id="KW-1185">Reference proteome</keyword>
<accession>A0A9W6U573</accession>
<gene>
    <name evidence="1" type="ORF">Pfra01_000482500</name>
</gene>
<sequence length="247" mass="27322">MTPEQTVKESVDVAYEAGELRTLSFEMVGWEIALEGVDTKRFERGVVKQIDCDINCALVLFTGGKKLWLNLTFFRVKIPGHQVSLIDDNTNSECARVIGVTHSSPSNKLSQSQAWDSSQRPNAAVKTNEILETIEHSAQPYVSVAASPLRIPRVNPNDFDWNLGGTHVELCNRGGQFLEVAHSVQSFRVVIHGLESVKTFPVGQIVDVYSPLIGRFRSGTALKIAALGHLTPIRFRPGKAVEWVDLK</sequence>
<name>A0A9W6U573_9STRA</name>